<gene>
    <name evidence="12" type="ORF">EIP75_11415</name>
</gene>
<protein>
    <submittedName>
        <fullName evidence="12">HlyD family efflux transporter periplasmic adaptor subunit</fullName>
    </submittedName>
</protein>
<evidence type="ECO:0000256" key="6">
    <source>
        <dbReference type="ARBA" id="ARBA00022692"/>
    </source>
</evidence>
<organism evidence="12 13">
    <name type="scientific">Aquabacterium soli</name>
    <dbReference type="NCBI Taxonomy" id="2493092"/>
    <lineage>
        <taxon>Bacteria</taxon>
        <taxon>Pseudomonadati</taxon>
        <taxon>Pseudomonadota</taxon>
        <taxon>Betaproteobacteria</taxon>
        <taxon>Burkholderiales</taxon>
        <taxon>Aquabacterium</taxon>
    </lineage>
</organism>
<dbReference type="Gene3D" id="1.10.287.470">
    <property type="entry name" value="Helix hairpin bin"/>
    <property type="match status" value="1"/>
</dbReference>
<comment type="caution">
    <text evidence="12">The sequence shown here is derived from an EMBL/GenBank/DDBJ whole genome shotgun (WGS) entry which is preliminary data.</text>
</comment>
<dbReference type="InterPro" id="IPR050739">
    <property type="entry name" value="MFP"/>
</dbReference>
<evidence type="ECO:0000313" key="12">
    <source>
        <dbReference type="EMBL" id="RRS04004.1"/>
    </source>
</evidence>
<keyword evidence="4" id="KW-1003">Cell membrane</keyword>
<keyword evidence="8 10" id="KW-0472">Membrane</keyword>
<keyword evidence="3" id="KW-0813">Transport</keyword>
<dbReference type="GO" id="GO:0015721">
    <property type="term" value="P:bile acid and bile salt transport"/>
    <property type="evidence" value="ECO:0007669"/>
    <property type="project" value="UniProtKB-ARBA"/>
</dbReference>
<keyword evidence="5" id="KW-0997">Cell inner membrane</keyword>
<feature type="transmembrane region" description="Helical" evidence="10">
    <location>
        <begin position="21"/>
        <end position="41"/>
    </location>
</feature>
<reference evidence="12 13" key="1">
    <citation type="submission" date="2018-12" db="EMBL/GenBank/DDBJ databases">
        <title>The whole draft genome of Aquabacterium sp. SJQ9.</title>
        <authorList>
            <person name="Sun L."/>
            <person name="Gao X."/>
            <person name="Chen W."/>
            <person name="Huang K."/>
        </authorList>
    </citation>
    <scope>NUCLEOTIDE SEQUENCE [LARGE SCALE GENOMIC DNA]</scope>
    <source>
        <strain evidence="12 13">SJQ9</strain>
    </source>
</reference>
<dbReference type="SUPFAM" id="SSF111369">
    <property type="entry name" value="HlyD-like secretion proteins"/>
    <property type="match status" value="2"/>
</dbReference>
<dbReference type="PANTHER" id="PTHR30386">
    <property type="entry name" value="MEMBRANE FUSION SUBUNIT OF EMRAB-TOLC MULTIDRUG EFFLUX PUMP"/>
    <property type="match status" value="1"/>
</dbReference>
<dbReference type="AlphaFoldDB" id="A0A3R8T4N5"/>
<feature type="region of interest" description="Disordered" evidence="9">
    <location>
        <begin position="414"/>
        <end position="438"/>
    </location>
</feature>
<dbReference type="GO" id="GO:1990961">
    <property type="term" value="P:xenobiotic detoxification by transmembrane export across the plasma membrane"/>
    <property type="evidence" value="ECO:0007669"/>
    <property type="project" value="UniProtKB-ARBA"/>
</dbReference>
<proteinExistence type="inferred from homology"/>
<evidence type="ECO:0000256" key="7">
    <source>
        <dbReference type="ARBA" id="ARBA00022989"/>
    </source>
</evidence>
<dbReference type="Proteomes" id="UP000269265">
    <property type="component" value="Unassembled WGS sequence"/>
</dbReference>
<dbReference type="Gene3D" id="2.40.30.170">
    <property type="match status" value="1"/>
</dbReference>
<dbReference type="OrthoDB" id="9811754at2"/>
<evidence type="ECO:0000256" key="1">
    <source>
        <dbReference type="ARBA" id="ARBA00004377"/>
    </source>
</evidence>
<evidence type="ECO:0000256" key="8">
    <source>
        <dbReference type="ARBA" id="ARBA00023136"/>
    </source>
</evidence>
<dbReference type="EMBL" id="RSED01000008">
    <property type="protein sequence ID" value="RRS04004.1"/>
    <property type="molecule type" value="Genomic_DNA"/>
</dbReference>
<dbReference type="GO" id="GO:0005886">
    <property type="term" value="C:plasma membrane"/>
    <property type="evidence" value="ECO:0007669"/>
    <property type="project" value="UniProtKB-SubCell"/>
</dbReference>
<comment type="similarity">
    <text evidence="2">Belongs to the membrane fusion protein (MFP) (TC 8.A.1) family.</text>
</comment>
<dbReference type="RefSeq" id="WP_125243408.1">
    <property type="nucleotide sequence ID" value="NZ_RSED01000008.1"/>
</dbReference>
<evidence type="ECO:0000256" key="9">
    <source>
        <dbReference type="SAM" id="MobiDB-lite"/>
    </source>
</evidence>
<feature type="domain" description="Multidrug export protein EmrA/FarA alpha-helical hairpin" evidence="11">
    <location>
        <begin position="93"/>
        <end position="226"/>
    </location>
</feature>
<dbReference type="Gene3D" id="2.40.50.100">
    <property type="match status" value="1"/>
</dbReference>
<evidence type="ECO:0000256" key="5">
    <source>
        <dbReference type="ARBA" id="ARBA00022519"/>
    </source>
</evidence>
<evidence type="ECO:0000256" key="4">
    <source>
        <dbReference type="ARBA" id="ARBA00022475"/>
    </source>
</evidence>
<dbReference type="InterPro" id="IPR058633">
    <property type="entry name" value="EmrA/FarA_HH"/>
</dbReference>
<dbReference type="Pfam" id="PF25885">
    <property type="entry name" value="HH_EMRA"/>
    <property type="match status" value="1"/>
</dbReference>
<evidence type="ECO:0000256" key="3">
    <source>
        <dbReference type="ARBA" id="ARBA00022448"/>
    </source>
</evidence>
<keyword evidence="7 10" id="KW-1133">Transmembrane helix</keyword>
<dbReference type="FunFam" id="2.40.30.170:FF:000003">
    <property type="entry name" value="Multidrug resistance protein A"/>
    <property type="match status" value="1"/>
</dbReference>
<name>A0A3R8T4N5_9BURK</name>
<evidence type="ECO:0000256" key="10">
    <source>
        <dbReference type="SAM" id="Phobius"/>
    </source>
</evidence>
<accession>A0A3R8T4N5</accession>
<evidence type="ECO:0000256" key="2">
    <source>
        <dbReference type="ARBA" id="ARBA00009477"/>
    </source>
</evidence>
<sequence length="438" mass="45965">MSNQNNPAAATAANPKRQKSLKIIGGVVLVAGVAWGIHWWLVSSRIESTDNAYVQANVVQITPQVGGTVLAIQADDTDVIKAGQLLVRLDPADARVALDQAEAQLAQTVREVRTVFANNATLAAQVALREADVAKVQSDVAKAQDDVSRRAPLVATGAVGKEEFNHTQTQLASTKSALAAAQSALAAAREQAVSNRALTDGTTVQDHPNVLRAAARVRETYLALKRVDLVAPVDGMVARRSVQVGQRVQAGSPLMSVVTLDKVWVDANFKESQLQRIRLGQPVTLTADVYGQKVEYHGKVAGLGAGTGAAFALLPAQNATGNWIKVVQRVPVRIALQAEEVKKHPLRVGLSMDAAVDVSSQDGPLLAEAGRPQPALQTAVFDDVQKDADVMVSRIIAANAGAASAVVQHNVASTRTAAPERSASPQRASTKPAIAPGA</sequence>
<keyword evidence="13" id="KW-1185">Reference proteome</keyword>
<dbReference type="PANTHER" id="PTHR30386:SF19">
    <property type="entry name" value="MULTIDRUG EXPORT PROTEIN EMRA-RELATED"/>
    <property type="match status" value="1"/>
</dbReference>
<evidence type="ECO:0000313" key="13">
    <source>
        <dbReference type="Proteomes" id="UP000269265"/>
    </source>
</evidence>
<comment type="subcellular location">
    <subcellularLocation>
        <location evidence="1">Cell inner membrane</location>
        <topology evidence="1">Single-pass membrane protein</topology>
    </subcellularLocation>
</comment>
<dbReference type="GO" id="GO:0046677">
    <property type="term" value="P:response to antibiotic"/>
    <property type="evidence" value="ECO:0007669"/>
    <property type="project" value="UniProtKB-ARBA"/>
</dbReference>
<evidence type="ECO:0000259" key="11">
    <source>
        <dbReference type="Pfam" id="PF25885"/>
    </source>
</evidence>
<keyword evidence="6 10" id="KW-0812">Transmembrane</keyword>